<evidence type="ECO:0000256" key="2">
    <source>
        <dbReference type="SAM" id="SignalP"/>
    </source>
</evidence>
<reference evidence="3 4" key="1">
    <citation type="submission" date="2014-03" db="EMBL/GenBank/DDBJ databases">
        <title>The draft genome sequence of Thioclava dalianensis DLFJ1-1.</title>
        <authorList>
            <person name="Lai Q."/>
            <person name="Shao Z."/>
        </authorList>
    </citation>
    <scope>NUCLEOTIDE SEQUENCE [LARGE SCALE GENOMIC DNA]</scope>
    <source>
        <strain evidence="3 4">DLFJ1-1</strain>
    </source>
</reference>
<protein>
    <recommendedName>
        <fullName evidence="5">D-galactarate dehydratase</fullName>
    </recommendedName>
</protein>
<evidence type="ECO:0008006" key="5">
    <source>
        <dbReference type="Google" id="ProtNLM"/>
    </source>
</evidence>
<evidence type="ECO:0000313" key="3">
    <source>
        <dbReference type="EMBL" id="KEP68364.1"/>
    </source>
</evidence>
<dbReference type="STRING" id="1185766.SAMN05216224_101101"/>
<name>A0A074T9K1_9RHOB</name>
<comment type="caution">
    <text evidence="3">The sequence shown here is derived from an EMBL/GenBank/DDBJ whole genome shotgun (WGS) entry which is preliminary data.</text>
</comment>
<dbReference type="EMBL" id="JHEH01000035">
    <property type="protein sequence ID" value="KEP68364.1"/>
    <property type="molecule type" value="Genomic_DNA"/>
</dbReference>
<accession>A0A074T9K1</accession>
<feature type="region of interest" description="Disordered" evidence="1">
    <location>
        <begin position="23"/>
        <end position="80"/>
    </location>
</feature>
<dbReference type="eggNOG" id="ENOG5032RT9">
    <property type="taxonomic scope" value="Bacteria"/>
</dbReference>
<evidence type="ECO:0000313" key="4">
    <source>
        <dbReference type="Proteomes" id="UP000027725"/>
    </source>
</evidence>
<dbReference type="AlphaFoldDB" id="A0A074T9K1"/>
<feature type="chain" id="PRO_5001701199" description="D-galactarate dehydratase" evidence="2">
    <location>
        <begin position="20"/>
        <end position="153"/>
    </location>
</feature>
<proteinExistence type="predicted"/>
<sequence length="153" mass="15445">MRHIVSIAAILALAGCAQLGIGGKSQEPAPGTATSQDARPMLKPGPMSADALDTTTQAQRAAAAQKPSGGETRLGTTVASLGDPTDAGFWMRTGLVTEKTDGRIVSPATGKSAKVTLIPSGNPASAGSEVSLPALRLLGVPLTDLPDLTVYKL</sequence>
<evidence type="ECO:0000256" key="1">
    <source>
        <dbReference type="SAM" id="MobiDB-lite"/>
    </source>
</evidence>
<keyword evidence="4" id="KW-1185">Reference proteome</keyword>
<dbReference type="Proteomes" id="UP000027725">
    <property type="component" value="Unassembled WGS sequence"/>
</dbReference>
<gene>
    <name evidence="3" type="ORF">DL1_12265</name>
</gene>
<organism evidence="3 4">
    <name type="scientific">Thioclava dalianensis</name>
    <dbReference type="NCBI Taxonomy" id="1185766"/>
    <lineage>
        <taxon>Bacteria</taxon>
        <taxon>Pseudomonadati</taxon>
        <taxon>Pseudomonadota</taxon>
        <taxon>Alphaproteobacteria</taxon>
        <taxon>Rhodobacterales</taxon>
        <taxon>Paracoccaceae</taxon>
        <taxon>Thioclava</taxon>
    </lineage>
</organism>
<dbReference type="OrthoDB" id="7871639at2"/>
<dbReference type="RefSeq" id="WP_038068751.1">
    <property type="nucleotide sequence ID" value="NZ_FOVB01000001.1"/>
</dbReference>
<dbReference type="PROSITE" id="PS51257">
    <property type="entry name" value="PROKAR_LIPOPROTEIN"/>
    <property type="match status" value="1"/>
</dbReference>
<feature type="signal peptide" evidence="2">
    <location>
        <begin position="1"/>
        <end position="19"/>
    </location>
</feature>
<feature type="compositionally biased region" description="Low complexity" evidence="1">
    <location>
        <begin position="49"/>
        <end position="65"/>
    </location>
</feature>
<keyword evidence="2" id="KW-0732">Signal</keyword>